<comment type="catalytic activity">
    <reaction evidence="6">
        <text>GTP + H2O = GDP + phosphate + H(+)</text>
        <dbReference type="Rhea" id="RHEA:19669"/>
        <dbReference type="ChEBI" id="CHEBI:15377"/>
        <dbReference type="ChEBI" id="CHEBI:15378"/>
        <dbReference type="ChEBI" id="CHEBI:37565"/>
        <dbReference type="ChEBI" id="CHEBI:43474"/>
        <dbReference type="ChEBI" id="CHEBI:58189"/>
    </reaction>
    <physiologicalReaction direction="left-to-right" evidence="6">
        <dbReference type="Rhea" id="RHEA:19670"/>
    </physiologicalReaction>
</comment>
<dbReference type="EMBL" id="BKAJ01000004">
    <property type="protein sequence ID" value="GEP53082.1"/>
    <property type="molecule type" value="Genomic_DNA"/>
</dbReference>
<evidence type="ECO:0000313" key="9">
    <source>
        <dbReference type="EMBL" id="GEP53082.1"/>
    </source>
</evidence>
<dbReference type="SUPFAM" id="SSF52540">
    <property type="entry name" value="P-loop containing nucleoside triphosphate hydrolases"/>
    <property type="match status" value="1"/>
</dbReference>
<dbReference type="Gene3D" id="3.40.50.300">
    <property type="entry name" value="P-loop containing nucleotide triphosphate hydrolases"/>
    <property type="match status" value="1"/>
</dbReference>
<dbReference type="Pfam" id="PF07683">
    <property type="entry name" value="CobW_C"/>
    <property type="match status" value="1"/>
</dbReference>
<dbReference type="InterPro" id="IPR036627">
    <property type="entry name" value="CobW-likC_sf"/>
</dbReference>
<dbReference type="Gene3D" id="3.30.1220.10">
    <property type="entry name" value="CobW-like, C-terminal domain"/>
    <property type="match status" value="1"/>
</dbReference>
<dbReference type="InterPro" id="IPR003495">
    <property type="entry name" value="CobW/HypB/UreG_nucleotide-bd"/>
</dbReference>
<dbReference type="CDD" id="cd03112">
    <property type="entry name" value="CobW-like"/>
    <property type="match status" value="1"/>
</dbReference>
<evidence type="ECO:0000313" key="10">
    <source>
        <dbReference type="Proteomes" id="UP000321058"/>
    </source>
</evidence>
<dbReference type="RefSeq" id="WP_170302778.1">
    <property type="nucleotide sequence ID" value="NZ_BKAJ01000004.1"/>
</dbReference>
<dbReference type="PANTHER" id="PTHR13748">
    <property type="entry name" value="COBW-RELATED"/>
    <property type="match status" value="1"/>
</dbReference>
<comment type="function">
    <text evidence="5">Zinc chaperone that directly transfers zinc cofactor to target proteins, thereby activating them. Zinc is transferred from the CXCC motif in the GTPase domain to the zinc binding site in target proteins in a process requiring GTP hydrolysis.</text>
</comment>
<dbReference type="SUPFAM" id="SSF90002">
    <property type="entry name" value="Hypothetical protein YjiA, C-terminal domain"/>
    <property type="match status" value="1"/>
</dbReference>
<dbReference type="GO" id="GO:0005737">
    <property type="term" value="C:cytoplasm"/>
    <property type="evidence" value="ECO:0007669"/>
    <property type="project" value="TreeGrafter"/>
</dbReference>
<evidence type="ECO:0000256" key="4">
    <source>
        <dbReference type="ARBA" id="ARBA00034320"/>
    </source>
</evidence>
<evidence type="ECO:0000256" key="2">
    <source>
        <dbReference type="ARBA" id="ARBA00022801"/>
    </source>
</evidence>
<evidence type="ECO:0000256" key="6">
    <source>
        <dbReference type="ARBA" id="ARBA00049117"/>
    </source>
</evidence>
<dbReference type="GO" id="GO:0016787">
    <property type="term" value="F:hydrolase activity"/>
    <property type="evidence" value="ECO:0007669"/>
    <property type="project" value="UniProtKB-KW"/>
</dbReference>
<keyword evidence="10" id="KW-1185">Reference proteome</keyword>
<evidence type="ECO:0000256" key="5">
    <source>
        <dbReference type="ARBA" id="ARBA00045658"/>
    </source>
</evidence>
<gene>
    <name evidence="9" type="ORF">RSO01_02480</name>
</gene>
<feature type="domain" description="CobW C-terminal" evidence="8">
    <location>
        <begin position="205"/>
        <end position="276"/>
    </location>
</feature>
<dbReference type="InterPro" id="IPR011629">
    <property type="entry name" value="CobW-like_C"/>
</dbReference>
<dbReference type="PANTHER" id="PTHR13748:SF62">
    <property type="entry name" value="COBW DOMAIN-CONTAINING PROTEIN"/>
    <property type="match status" value="1"/>
</dbReference>
<keyword evidence="3" id="KW-0143">Chaperone</keyword>
<evidence type="ECO:0000256" key="3">
    <source>
        <dbReference type="ARBA" id="ARBA00023186"/>
    </source>
</evidence>
<evidence type="ECO:0008006" key="11">
    <source>
        <dbReference type="Google" id="ProtNLM"/>
    </source>
</evidence>
<keyword evidence="2" id="KW-0378">Hydrolase</keyword>
<dbReference type="InterPro" id="IPR027417">
    <property type="entry name" value="P-loop_NTPase"/>
</dbReference>
<dbReference type="Pfam" id="PF02492">
    <property type="entry name" value="cobW"/>
    <property type="match status" value="1"/>
</dbReference>
<evidence type="ECO:0000256" key="1">
    <source>
        <dbReference type="ARBA" id="ARBA00022741"/>
    </source>
</evidence>
<dbReference type="GO" id="GO:0000166">
    <property type="term" value="F:nucleotide binding"/>
    <property type="evidence" value="ECO:0007669"/>
    <property type="project" value="UniProtKB-KW"/>
</dbReference>
<comment type="similarity">
    <text evidence="4">Belongs to the SIMIBI class G3E GTPase family. ZNG1 subfamily.</text>
</comment>
<evidence type="ECO:0000259" key="7">
    <source>
        <dbReference type="Pfam" id="PF02492"/>
    </source>
</evidence>
<comment type="caution">
    <text evidence="9">The sequence shown here is derived from an EMBL/GenBank/DDBJ whole genome shotgun (WGS) entry which is preliminary data.</text>
</comment>
<reference evidence="9 10" key="1">
    <citation type="submission" date="2019-07" db="EMBL/GenBank/DDBJ databases">
        <title>Whole genome shotgun sequence of Reyranella soli NBRC 108950.</title>
        <authorList>
            <person name="Hosoyama A."/>
            <person name="Uohara A."/>
            <person name="Ohji S."/>
            <person name="Ichikawa N."/>
        </authorList>
    </citation>
    <scope>NUCLEOTIDE SEQUENCE [LARGE SCALE GENOMIC DNA]</scope>
    <source>
        <strain evidence="9 10">NBRC 108950</strain>
    </source>
</reference>
<sequence length="290" mass="31048">MTPFTVIGGFLGAGKTTLLNRLLRADTGRRFAVLVNDFGALDIDSRLVVAHGGDTIALANGCLCCTIGDSLVTTILALLEQPDRFDHIVVEASGVADPGRIADLAVLDQRLARDGVIVVVDAGSVRERSADRRVGDTVTRQLAAADLLLLNKTDLADDLPPLRGWLSTQSPAPVLEARHADVAIDLLFGLPRLGGAAPADAPDAFASWSYEWAEPVERGIVLGMLRTAGVLRAKGIVRFIDSPARRSVIHQVGNRLDIVDDEPWRESETSRLVLLGLKPTLGMLGSLQRE</sequence>
<dbReference type="InterPro" id="IPR051316">
    <property type="entry name" value="Zinc-reg_GTPase_activator"/>
</dbReference>
<evidence type="ECO:0000259" key="8">
    <source>
        <dbReference type="Pfam" id="PF07683"/>
    </source>
</evidence>
<accession>A0A512N273</accession>
<proteinExistence type="inferred from homology"/>
<name>A0A512N273_9HYPH</name>
<keyword evidence="1" id="KW-0547">Nucleotide-binding</keyword>
<dbReference type="Proteomes" id="UP000321058">
    <property type="component" value="Unassembled WGS sequence"/>
</dbReference>
<organism evidence="9 10">
    <name type="scientific">Reyranella soli</name>
    <dbReference type="NCBI Taxonomy" id="1230389"/>
    <lineage>
        <taxon>Bacteria</taxon>
        <taxon>Pseudomonadati</taxon>
        <taxon>Pseudomonadota</taxon>
        <taxon>Alphaproteobacteria</taxon>
        <taxon>Hyphomicrobiales</taxon>
        <taxon>Reyranellaceae</taxon>
        <taxon>Reyranella</taxon>
    </lineage>
</organism>
<feature type="domain" description="CobW/HypB/UreG nucleotide-binding" evidence="7">
    <location>
        <begin position="3"/>
        <end position="158"/>
    </location>
</feature>
<dbReference type="AlphaFoldDB" id="A0A512N273"/>
<protein>
    <recommendedName>
        <fullName evidence="11">Cobalamin biosynthesis protein CobW</fullName>
    </recommendedName>
</protein>